<sequence length="108" mass="12370">MLTEAQFQEAITFIKDYKDALYCIEQINERRATVDHYQNFSTTVLAAMKNKEIALDNKGFKKGEKIADFKLAKAFKYSTEVLNKYKLSNAVSRDDLLKKLAHATSDLV</sequence>
<dbReference type="EMBL" id="CAMPGE010027979">
    <property type="protein sequence ID" value="CAI2385551.1"/>
    <property type="molecule type" value="Genomic_DNA"/>
</dbReference>
<gene>
    <name evidence="1" type="ORF">ECRASSUSDP1_LOCUS27127</name>
</gene>
<proteinExistence type="predicted"/>
<keyword evidence="2" id="KW-1185">Reference proteome</keyword>
<reference evidence="1" key="1">
    <citation type="submission" date="2023-07" db="EMBL/GenBank/DDBJ databases">
        <authorList>
            <consortium name="AG Swart"/>
            <person name="Singh M."/>
            <person name="Singh A."/>
            <person name="Seah K."/>
            <person name="Emmerich C."/>
        </authorList>
    </citation>
    <scope>NUCLEOTIDE SEQUENCE</scope>
    <source>
        <strain evidence="1">DP1</strain>
    </source>
</reference>
<evidence type="ECO:0000313" key="2">
    <source>
        <dbReference type="Proteomes" id="UP001295684"/>
    </source>
</evidence>
<dbReference type="AlphaFoldDB" id="A0AAD2DAP5"/>
<accession>A0AAD2DAP5</accession>
<dbReference type="Proteomes" id="UP001295684">
    <property type="component" value="Unassembled WGS sequence"/>
</dbReference>
<comment type="caution">
    <text evidence="1">The sequence shown here is derived from an EMBL/GenBank/DDBJ whole genome shotgun (WGS) entry which is preliminary data.</text>
</comment>
<evidence type="ECO:0000313" key="1">
    <source>
        <dbReference type="EMBL" id="CAI2385551.1"/>
    </source>
</evidence>
<protein>
    <submittedName>
        <fullName evidence="1">Uncharacterized protein</fullName>
    </submittedName>
</protein>
<organism evidence="1 2">
    <name type="scientific">Euplotes crassus</name>
    <dbReference type="NCBI Taxonomy" id="5936"/>
    <lineage>
        <taxon>Eukaryota</taxon>
        <taxon>Sar</taxon>
        <taxon>Alveolata</taxon>
        <taxon>Ciliophora</taxon>
        <taxon>Intramacronucleata</taxon>
        <taxon>Spirotrichea</taxon>
        <taxon>Hypotrichia</taxon>
        <taxon>Euplotida</taxon>
        <taxon>Euplotidae</taxon>
        <taxon>Moneuplotes</taxon>
    </lineage>
</organism>
<name>A0AAD2DAP5_EUPCR</name>